<feature type="transmembrane region" description="Helical" evidence="1">
    <location>
        <begin position="175"/>
        <end position="196"/>
    </location>
</feature>
<gene>
    <name evidence="2" type="ORF">OIK42_14430</name>
</gene>
<dbReference type="EMBL" id="JAQQXP010000002">
    <property type="protein sequence ID" value="MDC8831952.1"/>
    <property type="molecule type" value="Genomic_DNA"/>
</dbReference>
<organism evidence="2 3">
    <name type="scientific">Alteromonas gilva</name>
    <dbReference type="NCBI Taxonomy" id="2987522"/>
    <lineage>
        <taxon>Bacteria</taxon>
        <taxon>Pseudomonadati</taxon>
        <taxon>Pseudomonadota</taxon>
        <taxon>Gammaproteobacteria</taxon>
        <taxon>Alteromonadales</taxon>
        <taxon>Alteromonadaceae</taxon>
        <taxon>Alteromonas/Salinimonas group</taxon>
        <taxon>Alteromonas</taxon>
    </lineage>
</organism>
<feature type="transmembrane region" description="Helical" evidence="1">
    <location>
        <begin position="46"/>
        <end position="64"/>
    </location>
</feature>
<keyword evidence="3" id="KW-1185">Reference proteome</keyword>
<feature type="transmembrane region" description="Helical" evidence="1">
    <location>
        <begin position="119"/>
        <end position="140"/>
    </location>
</feature>
<evidence type="ECO:0000256" key="1">
    <source>
        <dbReference type="SAM" id="Phobius"/>
    </source>
</evidence>
<feature type="transmembrane region" description="Helical" evidence="1">
    <location>
        <begin position="146"/>
        <end position="166"/>
    </location>
</feature>
<evidence type="ECO:0008006" key="4">
    <source>
        <dbReference type="Google" id="ProtNLM"/>
    </source>
</evidence>
<dbReference type="Proteomes" id="UP001218788">
    <property type="component" value="Unassembled WGS sequence"/>
</dbReference>
<feature type="transmembrane region" description="Helical" evidence="1">
    <location>
        <begin position="6"/>
        <end position="25"/>
    </location>
</feature>
<protein>
    <recommendedName>
        <fullName evidence="4">DUF2306 domain-containing protein</fullName>
    </recommendedName>
</protein>
<feature type="transmembrane region" description="Helical" evidence="1">
    <location>
        <begin position="84"/>
        <end position="107"/>
    </location>
</feature>
<comment type="caution">
    <text evidence="2">The sequence shown here is derived from an EMBL/GenBank/DDBJ whole genome shotgun (WGS) entry which is preliminary data.</text>
</comment>
<evidence type="ECO:0000313" key="2">
    <source>
        <dbReference type="EMBL" id="MDC8831952.1"/>
    </source>
</evidence>
<name>A0ABT5L7X6_9ALTE</name>
<keyword evidence="1" id="KW-0472">Membrane</keyword>
<evidence type="ECO:0000313" key="3">
    <source>
        <dbReference type="Proteomes" id="UP001218788"/>
    </source>
</evidence>
<sequence length="246" mass="26948">MSYLYQTLLLSHIIAGAISLALFWVPITTRKGGLNHRRFGAHYRRIMLVTIASGAIMATVWFYSPASVNPQLAGHPEAIANLQRFALFLLHLAVQMYASVMMGQWALEAKQSRQSLRRVSRIAPSALLGVTSILIGVIGIMHQHVLMLVFAPLGLSISIGQLRFIFARQVAAKAWLIEHLAGYIGSGIGAYTAFIAFGGRTLFSDIGAWQYTFWVLPGLIGGIAISRLSRQYRVDSAAPVAKVNHC</sequence>
<reference evidence="2 3" key="1">
    <citation type="submission" date="2022-10" db="EMBL/GenBank/DDBJ databases">
        <title>Alteromonas sp. chi3 Genome sequencing.</title>
        <authorList>
            <person name="Park S."/>
        </authorList>
    </citation>
    <scope>NUCLEOTIDE SEQUENCE [LARGE SCALE GENOMIC DNA]</scope>
    <source>
        <strain evidence="3">chi3</strain>
    </source>
</reference>
<feature type="transmembrane region" description="Helical" evidence="1">
    <location>
        <begin position="208"/>
        <end position="226"/>
    </location>
</feature>
<accession>A0ABT5L7X6</accession>
<keyword evidence="1" id="KW-0812">Transmembrane</keyword>
<proteinExistence type="predicted"/>
<dbReference type="RefSeq" id="WP_273641736.1">
    <property type="nucleotide sequence ID" value="NZ_JAQQXP010000002.1"/>
</dbReference>
<keyword evidence="1" id="KW-1133">Transmembrane helix</keyword>